<sequence>MVKRALLYGDSNTHGTEPYASLFDPPRRFARDVRWPGVAAAMLGPGWELIEEGLPGRTTVFADPVEGAHLDGLAVLPAVLKSHVPLDACVIMLGTNDLKARFGPSATEVAQGAARLLRAVAFHCPGLPVLLVAPPCPRGVAPFSEIFRDSDVRGAGLGAAFAAQAERFGARCLDAGTVIEVGSDGVHFGPEAHAALGHAIAKELAALVA</sequence>
<dbReference type="InterPro" id="IPR036514">
    <property type="entry name" value="SGNH_hydro_sf"/>
</dbReference>
<dbReference type="Pfam" id="PF13472">
    <property type="entry name" value="Lipase_GDSL_2"/>
    <property type="match status" value="1"/>
</dbReference>
<comment type="caution">
    <text evidence="2">The sequence shown here is derived from an EMBL/GenBank/DDBJ whole genome shotgun (WGS) entry which is preliminary data.</text>
</comment>
<accession>A0ABW3ZGG0</accession>
<dbReference type="SUPFAM" id="SSF52266">
    <property type="entry name" value="SGNH hydrolase"/>
    <property type="match status" value="1"/>
</dbReference>
<keyword evidence="3" id="KW-1185">Reference proteome</keyword>
<dbReference type="Gene3D" id="3.40.50.1110">
    <property type="entry name" value="SGNH hydrolase"/>
    <property type="match status" value="1"/>
</dbReference>
<reference evidence="3" key="1">
    <citation type="journal article" date="2019" name="Int. J. Syst. Evol. Microbiol.">
        <title>The Global Catalogue of Microorganisms (GCM) 10K type strain sequencing project: providing services to taxonomists for standard genome sequencing and annotation.</title>
        <authorList>
            <consortium name="The Broad Institute Genomics Platform"/>
            <consortium name="The Broad Institute Genome Sequencing Center for Infectious Disease"/>
            <person name="Wu L."/>
            <person name="Ma J."/>
        </authorList>
    </citation>
    <scope>NUCLEOTIDE SEQUENCE [LARGE SCALE GENOMIC DNA]</scope>
    <source>
        <strain evidence="3">CCUG 62953</strain>
    </source>
</reference>
<dbReference type="EMBL" id="JBHTMU010000008">
    <property type="protein sequence ID" value="MFD1342090.1"/>
    <property type="molecule type" value="Genomic_DNA"/>
</dbReference>
<dbReference type="InterPro" id="IPR013830">
    <property type="entry name" value="SGNH_hydro"/>
</dbReference>
<gene>
    <name evidence="2" type="ORF">ACFQ4E_06640</name>
</gene>
<organism evidence="2 3">
    <name type="scientific">Litorisediminicola beolgyonensis</name>
    <dbReference type="NCBI Taxonomy" id="1173614"/>
    <lineage>
        <taxon>Bacteria</taxon>
        <taxon>Pseudomonadati</taxon>
        <taxon>Pseudomonadota</taxon>
        <taxon>Alphaproteobacteria</taxon>
        <taxon>Rhodobacterales</taxon>
        <taxon>Paracoccaceae</taxon>
        <taxon>Litorisediminicola</taxon>
    </lineage>
</organism>
<name>A0ABW3ZGG0_9RHOB</name>
<evidence type="ECO:0000259" key="1">
    <source>
        <dbReference type="Pfam" id="PF13472"/>
    </source>
</evidence>
<evidence type="ECO:0000313" key="3">
    <source>
        <dbReference type="Proteomes" id="UP001597135"/>
    </source>
</evidence>
<evidence type="ECO:0000313" key="2">
    <source>
        <dbReference type="EMBL" id="MFD1342090.1"/>
    </source>
</evidence>
<dbReference type="Proteomes" id="UP001597135">
    <property type="component" value="Unassembled WGS sequence"/>
</dbReference>
<dbReference type="RefSeq" id="WP_386802153.1">
    <property type="nucleotide sequence ID" value="NZ_JBHTMU010000008.1"/>
</dbReference>
<protein>
    <submittedName>
        <fullName evidence="2">GDSL-type esterase/lipase family protein</fullName>
    </submittedName>
</protein>
<proteinExistence type="predicted"/>
<feature type="domain" description="SGNH hydrolase-type esterase" evidence="1">
    <location>
        <begin position="8"/>
        <end position="195"/>
    </location>
</feature>